<gene>
    <name evidence="1" type="ORF">H7F16_11720</name>
</gene>
<evidence type="ECO:0000313" key="1">
    <source>
        <dbReference type="EMBL" id="MBC2836175.1"/>
    </source>
</evidence>
<dbReference type="RefSeq" id="WP_185797786.1">
    <property type="nucleotide sequence ID" value="NZ_JACLQD010000003.1"/>
</dbReference>
<dbReference type="EMBL" id="JACLQD010000003">
    <property type="protein sequence ID" value="MBC2836175.1"/>
    <property type="molecule type" value="Genomic_DNA"/>
</dbReference>
<evidence type="ECO:0000313" key="2">
    <source>
        <dbReference type="Proteomes" id="UP000555411"/>
    </source>
</evidence>
<sequence>MQAARGVLVIAVAVMLTLAGCSKGDKVPSLMNIRSTTQGPDEFAVLPPKPLSLPEDLTALPEPTPGGANLTDPTPEADAIAALGGNLRAAGGIPAGDGGLVNYAARFGVAGDIRDTLATEDLAWRQKNDGRLLERLLKVNVYFKAYEAMWLDQQAELWRWRRAGVKTPSAPPPQPGEE</sequence>
<proteinExistence type="predicted"/>
<dbReference type="PROSITE" id="PS51257">
    <property type="entry name" value="PROKAR_LIPOPROTEIN"/>
    <property type="match status" value="1"/>
</dbReference>
<dbReference type="Proteomes" id="UP000555411">
    <property type="component" value="Unassembled WGS sequence"/>
</dbReference>
<keyword evidence="2" id="KW-1185">Reference proteome</keyword>
<dbReference type="Pfam" id="PF11233">
    <property type="entry name" value="DUF3035"/>
    <property type="match status" value="1"/>
</dbReference>
<comment type="caution">
    <text evidence="1">The sequence shown here is derived from an EMBL/GenBank/DDBJ whole genome shotgun (WGS) entry which is preliminary data.</text>
</comment>
<organism evidence="1 2">
    <name type="scientific">Paragemmobacter straminiformis</name>
    <dbReference type="NCBI Taxonomy" id="2045119"/>
    <lineage>
        <taxon>Bacteria</taxon>
        <taxon>Pseudomonadati</taxon>
        <taxon>Pseudomonadota</taxon>
        <taxon>Alphaproteobacteria</taxon>
        <taxon>Rhodobacterales</taxon>
        <taxon>Paracoccaceae</taxon>
        <taxon>Paragemmobacter</taxon>
    </lineage>
</organism>
<name>A0A842I964_9RHOB</name>
<protein>
    <submittedName>
        <fullName evidence="1">DUF3035 domain-containing protein</fullName>
    </submittedName>
</protein>
<dbReference type="AlphaFoldDB" id="A0A842I964"/>
<accession>A0A842I964</accession>
<dbReference type="InterPro" id="IPR021395">
    <property type="entry name" value="DUF3035"/>
</dbReference>
<reference evidence="1 2" key="1">
    <citation type="journal article" date="2017" name="Int. J. Syst. Evol. Microbiol.">
        <title>Gemmobacter straminiformis sp. nov., isolated from an artificial fountain.</title>
        <authorList>
            <person name="Kang J.Y."/>
            <person name="Kim M.J."/>
            <person name="Chun J."/>
            <person name="Son K.P."/>
            <person name="Jahng K.Y."/>
        </authorList>
    </citation>
    <scope>NUCLEOTIDE SEQUENCE [LARGE SCALE GENOMIC DNA]</scope>
    <source>
        <strain evidence="1 2">CAM-8</strain>
    </source>
</reference>